<feature type="region of interest" description="Disordered" evidence="2">
    <location>
        <begin position="368"/>
        <end position="415"/>
    </location>
</feature>
<dbReference type="InterPro" id="IPR036188">
    <property type="entry name" value="FAD/NAD-bd_sf"/>
</dbReference>
<gene>
    <name evidence="3" type="ORF">GPECTOR_1g101</name>
</gene>
<feature type="compositionally biased region" description="Gly residues" evidence="2">
    <location>
        <begin position="398"/>
        <end position="407"/>
    </location>
</feature>
<sequence>MASQVLYAAEPLVDLLVRCRCHHYLEFKAVEGSYLMQDGRLQAVPAGKADIFRDRRLGLADKRALMRFIQGCAEARAGQGHVQAALSSSRPFAEVLATEGLSPRLREVILYGIAMCDIDQEPPSQPSPPNPADGAAAAATASGSPTASGDGAATEPAAVGGSVTSTAADATMGSSQGAAVLDLFTSSQGRFGQEGAFMLPSYGCGSVSEAFVRLCAVHGAVTVLRQPVQALLVGDAAAAAASAAAAAAAKAAEAAPPGTEGEAKAETTGSAASEAGAERTSGEANGGASGTEAAPAAEAAADGGRGRSESGEFCVGLVTAAGQVVRCGAVVAGAGTLRGLEGVGSAPPPERVSRAVVVLDGPLVGRESAPQQAAAASTSARPQAPPSLLTLVVPPRSGGSGGPGGPDLGNPHPVRGLQMSSSTCVCPAGKFLLYLSTPSTSACAHEDLWPALAALVDVSQLREPGSGAATANPASSAAPTPSTDSGDATSAPAAPSASSAVTAAPAAATAAVQPRALRAWFYQQPVLQGHAAALAGRLPGGVVAVPGADGGLVGYVEVLRATEEVHRAAFPGVPWLGEADFSEKGHGSGGDGDAAGAAAYDPGEEDAIDELTAALARLKGAVYIHVGPFTEDRLQRFSTGLLQNFVGGPGPGVKPSGALHWVNHVANPEQEVVMIAALEFMQDTMPQM</sequence>
<feature type="region of interest" description="Disordered" evidence="2">
    <location>
        <begin position="464"/>
        <end position="495"/>
    </location>
</feature>
<dbReference type="GO" id="GO:0016192">
    <property type="term" value="P:vesicle-mediated transport"/>
    <property type="evidence" value="ECO:0007669"/>
    <property type="project" value="TreeGrafter"/>
</dbReference>
<dbReference type="PANTHER" id="PTHR11787">
    <property type="entry name" value="RAB GDP-DISSOCIATION INHIBITOR"/>
    <property type="match status" value="1"/>
</dbReference>
<feature type="compositionally biased region" description="Low complexity" evidence="2">
    <location>
        <begin position="290"/>
        <end position="302"/>
    </location>
</feature>
<feature type="compositionally biased region" description="Low complexity" evidence="2">
    <location>
        <begin position="368"/>
        <end position="382"/>
    </location>
</feature>
<evidence type="ECO:0000256" key="2">
    <source>
        <dbReference type="SAM" id="MobiDB-lite"/>
    </source>
</evidence>
<dbReference type="Gene3D" id="1.10.405.10">
    <property type="entry name" value="Guanine Nucleotide Dissociation Inhibitor, domain 1"/>
    <property type="match status" value="1"/>
</dbReference>
<dbReference type="STRING" id="33097.A0A150H1Z4"/>
<dbReference type="Gene3D" id="3.50.50.60">
    <property type="entry name" value="FAD/NAD(P)-binding domain"/>
    <property type="match status" value="1"/>
</dbReference>
<dbReference type="GO" id="GO:0005092">
    <property type="term" value="F:GDP-dissociation inhibitor activity"/>
    <property type="evidence" value="ECO:0007669"/>
    <property type="project" value="InterPro"/>
</dbReference>
<comment type="caution">
    <text evidence="3">The sequence shown here is derived from an EMBL/GenBank/DDBJ whole genome shotgun (WGS) entry which is preliminary data.</text>
</comment>
<organism evidence="3 4">
    <name type="scientific">Gonium pectorale</name>
    <name type="common">Green alga</name>
    <dbReference type="NCBI Taxonomy" id="33097"/>
    <lineage>
        <taxon>Eukaryota</taxon>
        <taxon>Viridiplantae</taxon>
        <taxon>Chlorophyta</taxon>
        <taxon>core chlorophytes</taxon>
        <taxon>Chlorophyceae</taxon>
        <taxon>CS clade</taxon>
        <taxon>Chlamydomonadales</taxon>
        <taxon>Volvocaceae</taxon>
        <taxon>Gonium</taxon>
    </lineage>
</organism>
<dbReference type="Pfam" id="PF00996">
    <property type="entry name" value="GDI"/>
    <property type="match status" value="2"/>
</dbReference>
<dbReference type="GO" id="GO:0005634">
    <property type="term" value="C:nucleus"/>
    <property type="evidence" value="ECO:0007669"/>
    <property type="project" value="TreeGrafter"/>
</dbReference>
<name>A0A150H1Z4_GONPE</name>
<feature type="region of interest" description="Disordered" evidence="2">
    <location>
        <begin position="254"/>
        <end position="308"/>
    </location>
</feature>
<feature type="compositionally biased region" description="Low complexity" evidence="2">
    <location>
        <begin position="132"/>
        <end position="154"/>
    </location>
</feature>
<comment type="similarity">
    <text evidence="1">Belongs to the Rab GDI family.</text>
</comment>
<dbReference type="GO" id="GO:0007264">
    <property type="term" value="P:small GTPase-mediated signal transduction"/>
    <property type="evidence" value="ECO:0007669"/>
    <property type="project" value="InterPro"/>
</dbReference>
<evidence type="ECO:0000313" key="4">
    <source>
        <dbReference type="Proteomes" id="UP000075714"/>
    </source>
</evidence>
<feature type="region of interest" description="Disordered" evidence="2">
    <location>
        <begin position="120"/>
        <end position="158"/>
    </location>
</feature>
<feature type="region of interest" description="Disordered" evidence="2">
    <location>
        <begin position="581"/>
        <end position="600"/>
    </location>
</feature>
<proteinExistence type="inferred from homology"/>
<dbReference type="SUPFAM" id="SSF51905">
    <property type="entry name" value="FAD/NAD(P)-binding domain"/>
    <property type="match status" value="1"/>
</dbReference>
<dbReference type="Gene3D" id="3.30.519.10">
    <property type="entry name" value="Guanine Nucleotide Dissociation Inhibitor, domain 2"/>
    <property type="match status" value="2"/>
</dbReference>
<dbReference type="Proteomes" id="UP000075714">
    <property type="component" value="Unassembled WGS sequence"/>
</dbReference>
<dbReference type="GO" id="GO:0005829">
    <property type="term" value="C:cytosol"/>
    <property type="evidence" value="ECO:0007669"/>
    <property type="project" value="TreeGrafter"/>
</dbReference>
<dbReference type="InterPro" id="IPR018203">
    <property type="entry name" value="GDP_dissociation_inhibitor"/>
</dbReference>
<protein>
    <submittedName>
        <fullName evidence="3">Uncharacterized protein</fullName>
    </submittedName>
</protein>
<keyword evidence="4" id="KW-1185">Reference proteome</keyword>
<dbReference type="OrthoDB" id="9446342at2759"/>
<dbReference type="PANTHER" id="PTHR11787:SF4">
    <property type="entry name" value="CHM, RAB ESCORT PROTEIN 1"/>
    <property type="match status" value="1"/>
</dbReference>
<accession>A0A150H1Z4</accession>
<dbReference type="AlphaFoldDB" id="A0A150H1Z4"/>
<evidence type="ECO:0000313" key="3">
    <source>
        <dbReference type="EMBL" id="KXZ56121.1"/>
    </source>
</evidence>
<dbReference type="EMBL" id="LSYV01000002">
    <property type="protein sequence ID" value="KXZ56121.1"/>
    <property type="molecule type" value="Genomic_DNA"/>
</dbReference>
<evidence type="ECO:0000256" key="1">
    <source>
        <dbReference type="ARBA" id="ARBA00005593"/>
    </source>
</evidence>
<dbReference type="SUPFAM" id="SSF54373">
    <property type="entry name" value="FAD-linked reductases, C-terminal domain"/>
    <property type="match status" value="1"/>
</dbReference>
<dbReference type="GO" id="GO:0005968">
    <property type="term" value="C:Rab-protein geranylgeranyltransferase complex"/>
    <property type="evidence" value="ECO:0007669"/>
    <property type="project" value="TreeGrafter"/>
</dbReference>
<reference evidence="4" key="1">
    <citation type="journal article" date="2016" name="Nat. Commun.">
        <title>The Gonium pectorale genome demonstrates co-option of cell cycle regulation during the evolution of multicellularity.</title>
        <authorList>
            <person name="Hanschen E.R."/>
            <person name="Marriage T.N."/>
            <person name="Ferris P.J."/>
            <person name="Hamaji T."/>
            <person name="Toyoda A."/>
            <person name="Fujiyama A."/>
            <person name="Neme R."/>
            <person name="Noguchi H."/>
            <person name="Minakuchi Y."/>
            <person name="Suzuki M."/>
            <person name="Kawai-Toyooka H."/>
            <person name="Smith D.R."/>
            <person name="Sparks H."/>
            <person name="Anderson J."/>
            <person name="Bakaric R."/>
            <person name="Luria V."/>
            <person name="Karger A."/>
            <person name="Kirschner M.W."/>
            <person name="Durand P.M."/>
            <person name="Michod R.E."/>
            <person name="Nozaki H."/>
            <person name="Olson B.J."/>
        </authorList>
    </citation>
    <scope>NUCLEOTIDE SEQUENCE [LARGE SCALE GENOMIC DNA]</scope>
    <source>
        <strain evidence="4">NIES-2863</strain>
    </source>
</reference>